<organism evidence="3 4">
    <name type="scientific">Paenibacillus sepulcri</name>
    <dbReference type="NCBI Taxonomy" id="359917"/>
    <lineage>
        <taxon>Bacteria</taxon>
        <taxon>Bacillati</taxon>
        <taxon>Bacillota</taxon>
        <taxon>Bacilli</taxon>
        <taxon>Bacillales</taxon>
        <taxon>Paenibacillaceae</taxon>
        <taxon>Paenibacillus</taxon>
    </lineage>
</organism>
<feature type="compositionally biased region" description="Low complexity" evidence="1">
    <location>
        <begin position="447"/>
        <end position="457"/>
    </location>
</feature>
<dbReference type="Proteomes" id="UP001519887">
    <property type="component" value="Unassembled WGS sequence"/>
</dbReference>
<feature type="signal peptide" evidence="2">
    <location>
        <begin position="1"/>
        <end position="32"/>
    </location>
</feature>
<protein>
    <submittedName>
        <fullName evidence="3">Uncharacterized protein</fullName>
    </submittedName>
</protein>
<dbReference type="EMBL" id="JAHZIK010000079">
    <property type="protein sequence ID" value="MBW7453485.1"/>
    <property type="molecule type" value="Genomic_DNA"/>
</dbReference>
<proteinExistence type="predicted"/>
<feature type="chain" id="PRO_5045089821" evidence="2">
    <location>
        <begin position="33"/>
        <end position="552"/>
    </location>
</feature>
<sequence>MNRNYCRSMLSLLLIVSLLMAALPISANQALAATDSATIQAPQSTTITDARRTAISKSFNLTDGELQAILDQGYTLEEAEKALTILKNTGKTLAEALDEVHPRTVNNAKEAKSIVTSELGDADYRSASQFQTLDLPDYSYVNTKPDEAPFTVQLDQETISTLSGGLSLHAADLSLPGRNGLGFTLSRTYDSGASQFNQLAIIGGINSTEKPLDEKLFPIGKGWSWDISFIEDIGTDKFMHLSGSGVFKINLSSDTNSRLIGYPWKDLSLTEDTSVTVNDSTSAYLMKSIQGTKQYFNAQGQLIQIADAYSNTINFTYTSHAVYGSVLSSITDAIGNSITIAYAPVSVVLTKGNQTVTYYKSAQNGKELLSQVVDPIGRATTYNYNLSPAQFNLLGTTPNVSNPYALLTGVIYPTGVSAVYTYETSPVIRYIGENAVNQVYRIQSRENPNPDAPTAPNNHKDITYPSGDVGSAYHTDLTFSAAVNDRLTQTTFTNEKDSIDADNSVYYNTRIVSAAVSGGKTYTKQTDYLYDRARRWPVPVTTSDTDSVSGSS</sequence>
<name>A0ABS7BY23_9BACL</name>
<feature type="region of interest" description="Disordered" evidence="1">
    <location>
        <begin position="445"/>
        <end position="464"/>
    </location>
</feature>
<evidence type="ECO:0000256" key="2">
    <source>
        <dbReference type="SAM" id="SignalP"/>
    </source>
</evidence>
<comment type="caution">
    <text evidence="3">The sequence shown here is derived from an EMBL/GenBank/DDBJ whole genome shotgun (WGS) entry which is preliminary data.</text>
</comment>
<reference evidence="3 4" key="1">
    <citation type="submission" date="2021-07" db="EMBL/GenBank/DDBJ databases">
        <title>Paenibacillus radiodurans sp. nov., isolated from the southeastern edge of Tengger Desert.</title>
        <authorList>
            <person name="Zhang G."/>
        </authorList>
    </citation>
    <scope>NUCLEOTIDE SEQUENCE [LARGE SCALE GENOMIC DNA]</scope>
    <source>
        <strain evidence="3 4">CCM 7311</strain>
    </source>
</reference>
<feature type="non-terminal residue" evidence="3">
    <location>
        <position position="552"/>
    </location>
</feature>
<evidence type="ECO:0000313" key="3">
    <source>
        <dbReference type="EMBL" id="MBW7453485.1"/>
    </source>
</evidence>
<gene>
    <name evidence="3" type="ORF">K0U00_05470</name>
</gene>
<accession>A0ABS7BY23</accession>
<evidence type="ECO:0000256" key="1">
    <source>
        <dbReference type="SAM" id="MobiDB-lite"/>
    </source>
</evidence>
<evidence type="ECO:0000313" key="4">
    <source>
        <dbReference type="Proteomes" id="UP001519887"/>
    </source>
</evidence>
<keyword evidence="4" id="KW-1185">Reference proteome</keyword>
<keyword evidence="2" id="KW-0732">Signal</keyword>